<organism evidence="5 6">
    <name type="scientific">Nonomuraea muscovyensis</name>
    <dbReference type="NCBI Taxonomy" id="1124761"/>
    <lineage>
        <taxon>Bacteria</taxon>
        <taxon>Bacillati</taxon>
        <taxon>Actinomycetota</taxon>
        <taxon>Actinomycetes</taxon>
        <taxon>Streptosporangiales</taxon>
        <taxon>Streptosporangiaceae</taxon>
        <taxon>Nonomuraea</taxon>
    </lineage>
</organism>
<feature type="domain" description="CBS" evidence="4">
    <location>
        <begin position="101"/>
        <end position="158"/>
    </location>
</feature>
<keyword evidence="1 2" id="KW-0129">CBS domain</keyword>
<name>A0A7X0EUG7_9ACTN</name>
<evidence type="ECO:0000256" key="2">
    <source>
        <dbReference type="PROSITE-ProRule" id="PRU00703"/>
    </source>
</evidence>
<dbReference type="Proteomes" id="UP000583800">
    <property type="component" value="Unassembled WGS sequence"/>
</dbReference>
<evidence type="ECO:0000259" key="3">
    <source>
        <dbReference type="PROSITE" id="PS50914"/>
    </source>
</evidence>
<evidence type="ECO:0000256" key="1">
    <source>
        <dbReference type="ARBA" id="ARBA00023122"/>
    </source>
</evidence>
<dbReference type="Gene3D" id="3.10.580.10">
    <property type="entry name" value="CBS-domain"/>
    <property type="match status" value="1"/>
</dbReference>
<dbReference type="InterPro" id="IPR017080">
    <property type="entry name" value="UCP036990_CBS_BON"/>
</dbReference>
<dbReference type="AlphaFoldDB" id="A0A7X0EUG7"/>
<dbReference type="PROSITE" id="PS51371">
    <property type="entry name" value="CBS"/>
    <property type="match status" value="2"/>
</dbReference>
<dbReference type="InterPro" id="IPR000644">
    <property type="entry name" value="CBS_dom"/>
</dbReference>
<dbReference type="PROSITE" id="PS50914">
    <property type="entry name" value="BON"/>
    <property type="match status" value="1"/>
</dbReference>
<accession>A0A7X0EUG7</accession>
<dbReference type="RefSeq" id="WP_185082534.1">
    <property type="nucleotide sequence ID" value="NZ_JACHJB010000001.1"/>
</dbReference>
<dbReference type="Gene3D" id="3.30.1340.30">
    <property type="match status" value="1"/>
</dbReference>
<feature type="domain" description="CBS" evidence="4">
    <location>
        <begin position="9"/>
        <end position="70"/>
    </location>
</feature>
<dbReference type="EMBL" id="JACHJB010000001">
    <property type="protein sequence ID" value="MBB6344418.1"/>
    <property type="molecule type" value="Genomic_DNA"/>
</dbReference>
<dbReference type="SMART" id="SM00116">
    <property type="entry name" value="CBS"/>
    <property type="match status" value="2"/>
</dbReference>
<dbReference type="PANTHER" id="PTHR43080">
    <property type="entry name" value="CBS DOMAIN-CONTAINING PROTEIN CBSX3, MITOCHONDRIAL"/>
    <property type="match status" value="1"/>
</dbReference>
<reference evidence="5 6" key="1">
    <citation type="submission" date="2020-08" db="EMBL/GenBank/DDBJ databases">
        <title>Sequencing the genomes of 1000 actinobacteria strains.</title>
        <authorList>
            <person name="Klenk H.-P."/>
        </authorList>
    </citation>
    <scope>NUCLEOTIDE SEQUENCE [LARGE SCALE GENOMIC DNA]</scope>
    <source>
        <strain evidence="5 6">DSM 45913</strain>
    </source>
</reference>
<dbReference type="InterPro" id="IPR007055">
    <property type="entry name" value="BON_dom"/>
</dbReference>
<dbReference type="Pfam" id="PF00571">
    <property type="entry name" value="CBS"/>
    <property type="match status" value="2"/>
</dbReference>
<protein>
    <submittedName>
        <fullName evidence="5">CBS domain-containing protein</fullName>
    </submittedName>
</protein>
<evidence type="ECO:0000259" key="4">
    <source>
        <dbReference type="PROSITE" id="PS51371"/>
    </source>
</evidence>
<dbReference type="Pfam" id="PF04972">
    <property type="entry name" value="BON"/>
    <property type="match status" value="1"/>
</dbReference>
<dbReference type="PANTHER" id="PTHR43080:SF29">
    <property type="entry name" value="OS02G0818000 PROTEIN"/>
    <property type="match status" value="1"/>
</dbReference>
<proteinExistence type="predicted"/>
<keyword evidence="6" id="KW-1185">Reference proteome</keyword>
<sequence length="235" mass="25334">MSMTIRDVMTTDVTAVEQDASFHAVAQLLIDKGVSGLPVVDSDGHVKGVVSEADLLAKEEFRARFRGDDYRPSLRARIRHSMSSEGSGHRKAMGETAGELMTHPAYVTTPDSPVVLAARLMDRHGIKRLPVVDAGGRLVGIVSRRDLLKVFVRADEDIRRELVGSIPLTAPWTDPASLDVTVADGVVTLAGTVTRHSEAITLARVARGVDGVVTVRDTLTWKHDDVVDVPVWGGA</sequence>
<feature type="domain" description="BON" evidence="3">
    <location>
        <begin position="154"/>
        <end position="223"/>
    </location>
</feature>
<dbReference type="CDD" id="cd04586">
    <property type="entry name" value="CBS_pair_BON_assoc"/>
    <property type="match status" value="1"/>
</dbReference>
<dbReference type="PIRSF" id="PIRSF036990">
    <property type="entry name" value="UCP036990_CBS_BON"/>
    <property type="match status" value="1"/>
</dbReference>
<evidence type="ECO:0000313" key="6">
    <source>
        <dbReference type="Proteomes" id="UP000583800"/>
    </source>
</evidence>
<dbReference type="InterPro" id="IPR051257">
    <property type="entry name" value="Diverse_CBS-Domain"/>
</dbReference>
<comment type="caution">
    <text evidence="5">The sequence shown here is derived from an EMBL/GenBank/DDBJ whole genome shotgun (WGS) entry which is preliminary data.</text>
</comment>
<gene>
    <name evidence="5" type="ORF">FHU36_000927</name>
</gene>
<dbReference type="InterPro" id="IPR046342">
    <property type="entry name" value="CBS_dom_sf"/>
</dbReference>
<dbReference type="SUPFAM" id="SSF54631">
    <property type="entry name" value="CBS-domain pair"/>
    <property type="match status" value="1"/>
</dbReference>
<evidence type="ECO:0000313" key="5">
    <source>
        <dbReference type="EMBL" id="MBB6344418.1"/>
    </source>
</evidence>